<proteinExistence type="predicted"/>
<protein>
    <recommendedName>
        <fullName evidence="1">Ig-like domain-containing protein</fullName>
    </recommendedName>
</protein>
<dbReference type="InterPro" id="IPR007110">
    <property type="entry name" value="Ig-like_dom"/>
</dbReference>
<evidence type="ECO:0000259" key="1">
    <source>
        <dbReference type="PROSITE" id="PS50835"/>
    </source>
</evidence>
<dbReference type="PROSITE" id="PS50835">
    <property type="entry name" value="IG_LIKE"/>
    <property type="match status" value="1"/>
</dbReference>
<dbReference type="InterPro" id="IPR003599">
    <property type="entry name" value="Ig_sub"/>
</dbReference>
<dbReference type="Proteomes" id="UP000694567">
    <property type="component" value="Unplaced"/>
</dbReference>
<dbReference type="AlphaFoldDB" id="A0A8C0EST5"/>
<dbReference type="InterPro" id="IPR036179">
    <property type="entry name" value="Ig-like_dom_sf"/>
</dbReference>
<sequence>KLITSGEGLCTFDCSVSARTEGETLNLNCLIRHRQNQSSQMEAHWYKKAKKQNETGFGKEIVSLHPSRNSDPKVNVTSSLLLKIQEVNQSDSGHYQCRAKVNNSVLTAVSHFIRVNVTGKLCVTRSFFAEGFGTSHGLRPLTSFPTAFSWQNWLLTAWMGTRFAG</sequence>
<name>A0A8C0EST5_BUBBB</name>
<evidence type="ECO:0000313" key="2">
    <source>
        <dbReference type="Ensembl" id="ENSBOBP00000008764.1"/>
    </source>
</evidence>
<organism evidence="2 3">
    <name type="scientific">Bubo bubo</name>
    <name type="common">Eurasian eagle-owl</name>
    <name type="synonym">Strix bubo</name>
    <dbReference type="NCBI Taxonomy" id="30461"/>
    <lineage>
        <taxon>Eukaryota</taxon>
        <taxon>Metazoa</taxon>
        <taxon>Chordata</taxon>
        <taxon>Craniata</taxon>
        <taxon>Vertebrata</taxon>
        <taxon>Euteleostomi</taxon>
        <taxon>Archelosauria</taxon>
        <taxon>Archosauria</taxon>
        <taxon>Dinosauria</taxon>
        <taxon>Saurischia</taxon>
        <taxon>Theropoda</taxon>
        <taxon>Coelurosauria</taxon>
        <taxon>Aves</taxon>
        <taxon>Neognathae</taxon>
        <taxon>Neoaves</taxon>
        <taxon>Telluraves</taxon>
        <taxon>Strigiformes</taxon>
        <taxon>Strigidae</taxon>
        <taxon>Bubo</taxon>
    </lineage>
</organism>
<accession>A0A8C0EST5</accession>
<evidence type="ECO:0000313" key="3">
    <source>
        <dbReference type="Proteomes" id="UP000694567"/>
    </source>
</evidence>
<dbReference type="SMART" id="SM00409">
    <property type="entry name" value="IG"/>
    <property type="match status" value="1"/>
</dbReference>
<dbReference type="Gene3D" id="2.60.40.10">
    <property type="entry name" value="Immunoglobulins"/>
    <property type="match status" value="1"/>
</dbReference>
<dbReference type="InterPro" id="IPR013783">
    <property type="entry name" value="Ig-like_fold"/>
</dbReference>
<dbReference type="SUPFAM" id="SSF48726">
    <property type="entry name" value="Immunoglobulin"/>
    <property type="match status" value="1"/>
</dbReference>
<keyword evidence="3" id="KW-1185">Reference proteome</keyword>
<dbReference type="Pfam" id="PF07686">
    <property type="entry name" value="V-set"/>
    <property type="match status" value="1"/>
</dbReference>
<reference evidence="2" key="1">
    <citation type="submission" date="2025-08" db="UniProtKB">
        <authorList>
            <consortium name="Ensembl"/>
        </authorList>
    </citation>
    <scope>IDENTIFICATION</scope>
</reference>
<feature type="domain" description="Ig-like" evidence="1">
    <location>
        <begin position="21"/>
        <end position="107"/>
    </location>
</feature>
<dbReference type="Ensembl" id="ENSBOBT00000008988.1">
    <property type="protein sequence ID" value="ENSBOBP00000008764.1"/>
    <property type="gene ID" value="ENSBOBG00000005684.1"/>
</dbReference>
<dbReference type="InterPro" id="IPR013106">
    <property type="entry name" value="Ig_V-set"/>
</dbReference>
<reference evidence="2" key="2">
    <citation type="submission" date="2025-09" db="UniProtKB">
        <authorList>
            <consortium name="Ensembl"/>
        </authorList>
    </citation>
    <scope>IDENTIFICATION</scope>
</reference>